<dbReference type="Pfam" id="PF00480">
    <property type="entry name" value="ROK"/>
    <property type="match status" value="1"/>
</dbReference>
<dbReference type="PANTHER" id="PTHR18964:SF149">
    <property type="entry name" value="BIFUNCTIONAL UDP-N-ACETYLGLUCOSAMINE 2-EPIMERASE_N-ACETYLMANNOSAMINE KINASE"/>
    <property type="match status" value="1"/>
</dbReference>
<dbReference type="GO" id="GO:0016301">
    <property type="term" value="F:kinase activity"/>
    <property type="evidence" value="ECO:0007669"/>
    <property type="project" value="UniProtKB-KW"/>
</dbReference>
<accession>A0A7Z0CL04</accession>
<evidence type="ECO:0000313" key="2">
    <source>
        <dbReference type="EMBL" id="NYI42433.1"/>
    </source>
</evidence>
<dbReference type="SUPFAM" id="SSF53067">
    <property type="entry name" value="Actin-like ATPase domain"/>
    <property type="match status" value="2"/>
</dbReference>
<evidence type="ECO:0000256" key="1">
    <source>
        <dbReference type="ARBA" id="ARBA00006479"/>
    </source>
</evidence>
<gene>
    <name evidence="2" type="ORF">BKA03_002552</name>
</gene>
<proteinExistence type="inferred from homology"/>
<keyword evidence="2" id="KW-0808">Transferase</keyword>
<sequence>MLGLSRTRMTTIARDLEAAGLIEDAGLEQRAATGRPAEMLRAQAQRFHHLGIHVRAAEVVATAIDLNKTVVWELREEVVELTSAWVLTHLERCIRETSAAGLRIAAVAVCGSTQQIDGATTGVHIHTLLDASTLALAARQTGVPVYAEDDVAALTALEQWPLLHSGQDSMVLISMGYEIAVCVVTDLKIVLGAHQRAGRWAHTLVANDGPPCRLGHHGCLWGMSSVASMSLQTGLHGLRPILEAAGTGHEAARAALRQAAWGLGAASGNLVNLIDPDKVVLTGDSRDVIRDNWDDYMSGYQQVCESETLPEIEVTSFDSLEWARAAAGYALFCTLTAATI</sequence>
<dbReference type="InterPro" id="IPR036388">
    <property type="entry name" value="WH-like_DNA-bd_sf"/>
</dbReference>
<reference evidence="2 3" key="1">
    <citation type="submission" date="2020-07" db="EMBL/GenBank/DDBJ databases">
        <title>Sequencing the genomes of 1000 actinobacteria strains.</title>
        <authorList>
            <person name="Klenk H.-P."/>
        </authorList>
    </citation>
    <scope>NUCLEOTIDE SEQUENCE [LARGE SCALE GENOMIC DNA]</scope>
    <source>
        <strain evidence="2 3">DSM 19970</strain>
    </source>
</reference>
<dbReference type="InterPro" id="IPR000600">
    <property type="entry name" value="ROK"/>
</dbReference>
<dbReference type="OrthoDB" id="3464494at2"/>
<dbReference type="Gene3D" id="3.30.420.40">
    <property type="match status" value="2"/>
</dbReference>
<dbReference type="Proteomes" id="UP000547973">
    <property type="component" value="Unassembled WGS sequence"/>
</dbReference>
<dbReference type="RefSeq" id="WP_152649469.1">
    <property type="nucleotide sequence ID" value="NZ_BBRC01000002.1"/>
</dbReference>
<dbReference type="PANTHER" id="PTHR18964">
    <property type="entry name" value="ROK (REPRESSOR, ORF, KINASE) FAMILY"/>
    <property type="match status" value="1"/>
</dbReference>
<dbReference type="Gene3D" id="1.10.10.10">
    <property type="entry name" value="Winged helix-like DNA-binding domain superfamily/Winged helix DNA-binding domain"/>
    <property type="match status" value="1"/>
</dbReference>
<dbReference type="AlphaFoldDB" id="A0A7Z0CL04"/>
<dbReference type="EMBL" id="JACBZO010000001">
    <property type="protein sequence ID" value="NYI42433.1"/>
    <property type="molecule type" value="Genomic_DNA"/>
</dbReference>
<organism evidence="2 3">
    <name type="scientific">Demequina lutea</name>
    <dbReference type="NCBI Taxonomy" id="431489"/>
    <lineage>
        <taxon>Bacteria</taxon>
        <taxon>Bacillati</taxon>
        <taxon>Actinomycetota</taxon>
        <taxon>Actinomycetes</taxon>
        <taxon>Micrococcales</taxon>
        <taxon>Demequinaceae</taxon>
        <taxon>Demequina</taxon>
    </lineage>
</organism>
<comment type="similarity">
    <text evidence="1">Belongs to the ROK (NagC/XylR) family.</text>
</comment>
<comment type="caution">
    <text evidence="2">The sequence shown here is derived from an EMBL/GenBank/DDBJ whole genome shotgun (WGS) entry which is preliminary data.</text>
</comment>
<dbReference type="InterPro" id="IPR043129">
    <property type="entry name" value="ATPase_NBD"/>
</dbReference>
<keyword evidence="2" id="KW-0418">Kinase</keyword>
<evidence type="ECO:0000313" key="3">
    <source>
        <dbReference type="Proteomes" id="UP000547973"/>
    </source>
</evidence>
<protein>
    <submittedName>
        <fullName evidence="2">Putative NBD/HSP70 family sugar kinase</fullName>
    </submittedName>
</protein>
<keyword evidence="3" id="KW-1185">Reference proteome</keyword>
<name>A0A7Z0CL04_9MICO</name>